<protein>
    <recommendedName>
        <fullName evidence="11">Aminopeptidase</fullName>
        <ecNumber evidence="11">3.4.11.-</ecNumber>
    </recommendedName>
</protein>
<dbReference type="Pfam" id="PF01433">
    <property type="entry name" value="Peptidase_M1"/>
    <property type="match status" value="1"/>
</dbReference>
<dbReference type="Gene3D" id="2.60.40.1910">
    <property type="match status" value="1"/>
</dbReference>
<dbReference type="Proteomes" id="UP000019484">
    <property type="component" value="Unassembled WGS sequence"/>
</dbReference>
<keyword evidence="7 11" id="KW-0482">Metalloprotease</keyword>
<dbReference type="EC" id="3.4.11.-" evidence="11"/>
<dbReference type="PANTHER" id="PTHR11533:SF171">
    <property type="entry name" value="AMINOPEPTIDASE"/>
    <property type="match status" value="1"/>
</dbReference>
<feature type="domain" description="Aminopeptidase N-like N-terminal" evidence="14">
    <location>
        <begin position="21"/>
        <end position="222"/>
    </location>
</feature>
<feature type="active site" description="Proton acceptor" evidence="8">
    <location>
        <position position="335"/>
    </location>
</feature>
<dbReference type="GO" id="GO:0042277">
    <property type="term" value="F:peptide binding"/>
    <property type="evidence" value="ECO:0007669"/>
    <property type="project" value="TreeGrafter"/>
</dbReference>
<feature type="binding site" evidence="9">
    <location>
        <position position="338"/>
    </location>
    <ligand>
        <name>Zn(2+)</name>
        <dbReference type="ChEBI" id="CHEBI:29105"/>
        <note>catalytic</note>
    </ligand>
</feature>
<name>W9XSB3_9EURO</name>
<keyword evidence="3 11" id="KW-0645">Protease</keyword>
<dbReference type="GO" id="GO:0005737">
    <property type="term" value="C:cytoplasm"/>
    <property type="evidence" value="ECO:0007669"/>
    <property type="project" value="TreeGrafter"/>
</dbReference>
<dbReference type="Pfam" id="PF11838">
    <property type="entry name" value="ERAP1_C"/>
    <property type="match status" value="1"/>
</dbReference>
<evidence type="ECO:0000256" key="2">
    <source>
        <dbReference type="ARBA" id="ARBA00022438"/>
    </source>
</evidence>
<dbReference type="RefSeq" id="XP_007725814.1">
    <property type="nucleotide sequence ID" value="XM_007727624.1"/>
</dbReference>
<dbReference type="FunFam" id="1.10.390.10:FF:000001">
    <property type="entry name" value="Aminopeptidase"/>
    <property type="match status" value="1"/>
</dbReference>
<evidence type="ECO:0000256" key="6">
    <source>
        <dbReference type="ARBA" id="ARBA00022833"/>
    </source>
</evidence>
<dbReference type="eggNOG" id="KOG1046">
    <property type="taxonomic scope" value="Eukaryota"/>
</dbReference>
<dbReference type="PANTHER" id="PTHR11533">
    <property type="entry name" value="PROTEASE M1 ZINC METALLOPROTEASE"/>
    <property type="match status" value="1"/>
</dbReference>
<keyword evidence="6 9" id="KW-0862">Zinc</keyword>
<dbReference type="AlphaFoldDB" id="W9XSB3"/>
<dbReference type="GO" id="GO:0016020">
    <property type="term" value="C:membrane"/>
    <property type="evidence" value="ECO:0007669"/>
    <property type="project" value="TreeGrafter"/>
</dbReference>
<dbReference type="GeneID" id="19161613"/>
<dbReference type="HOGENOM" id="CLU_003705_0_1_1"/>
<feature type="domain" description="ERAP1-like C-terminal" evidence="13">
    <location>
        <begin position="550"/>
        <end position="867"/>
    </location>
</feature>
<evidence type="ECO:0000259" key="14">
    <source>
        <dbReference type="Pfam" id="PF17900"/>
    </source>
</evidence>
<dbReference type="MEROPS" id="M01.007"/>
<dbReference type="InterPro" id="IPR050344">
    <property type="entry name" value="Peptidase_M1_aminopeptidases"/>
</dbReference>
<evidence type="ECO:0000313" key="16">
    <source>
        <dbReference type="Proteomes" id="UP000019484"/>
    </source>
</evidence>
<keyword evidence="5 11" id="KW-0378">Hydrolase</keyword>
<dbReference type="GO" id="GO:0006508">
    <property type="term" value="P:proteolysis"/>
    <property type="evidence" value="ECO:0007669"/>
    <property type="project" value="UniProtKB-KW"/>
</dbReference>
<dbReference type="EMBL" id="AMWN01000006">
    <property type="protein sequence ID" value="EXJ83128.1"/>
    <property type="molecule type" value="Genomic_DNA"/>
</dbReference>
<proteinExistence type="inferred from homology"/>
<dbReference type="Gene3D" id="1.10.390.10">
    <property type="entry name" value="Neutral Protease Domain 2"/>
    <property type="match status" value="1"/>
</dbReference>
<dbReference type="GO" id="GO:0008270">
    <property type="term" value="F:zinc ion binding"/>
    <property type="evidence" value="ECO:0007669"/>
    <property type="project" value="UniProtKB-UniRule"/>
</dbReference>
<dbReference type="OrthoDB" id="10031169at2759"/>
<evidence type="ECO:0000256" key="10">
    <source>
        <dbReference type="PIRSR" id="PIRSR634016-4"/>
    </source>
</evidence>
<feature type="domain" description="Peptidase M1 membrane alanine aminopeptidase" evidence="12">
    <location>
        <begin position="262"/>
        <end position="479"/>
    </location>
</feature>
<evidence type="ECO:0000256" key="7">
    <source>
        <dbReference type="ARBA" id="ARBA00023049"/>
    </source>
</evidence>
<comment type="cofactor">
    <cofactor evidence="9 11">
        <name>Zn(2+)</name>
        <dbReference type="ChEBI" id="CHEBI:29105"/>
    </cofactor>
    <text evidence="9 11">Binds 1 zinc ion per subunit.</text>
</comment>
<feature type="binding site" evidence="9">
    <location>
        <position position="357"/>
    </location>
    <ligand>
        <name>Zn(2+)</name>
        <dbReference type="ChEBI" id="CHEBI:29105"/>
        <note>catalytic</note>
    </ligand>
</feature>
<dbReference type="CDD" id="cd09601">
    <property type="entry name" value="M1_APN-Q_like"/>
    <property type="match status" value="1"/>
</dbReference>
<organism evidence="15 16">
    <name type="scientific">Capronia coronata CBS 617.96</name>
    <dbReference type="NCBI Taxonomy" id="1182541"/>
    <lineage>
        <taxon>Eukaryota</taxon>
        <taxon>Fungi</taxon>
        <taxon>Dikarya</taxon>
        <taxon>Ascomycota</taxon>
        <taxon>Pezizomycotina</taxon>
        <taxon>Eurotiomycetes</taxon>
        <taxon>Chaetothyriomycetidae</taxon>
        <taxon>Chaetothyriales</taxon>
        <taxon>Herpotrichiellaceae</taxon>
        <taxon>Capronia</taxon>
    </lineage>
</organism>
<feature type="site" description="Transition state stabilizer" evidence="10">
    <location>
        <position position="420"/>
    </location>
</feature>
<sequence>MLQEQASHKETSHLPAVYAIKPSHYRLSIFNIQIGGTWKYDGVVQIDAQATETVSQIVLNSGRVDILTSEVFVGLEQTPRKISASTAVCREADKQICVSLSEAIAPGGVRLVIAFQGHIDNSMTGFYRATYSPDVASSSSSVVVENKHWLLTTHFEPCYAREAFPCFDEPHMKATFDLDLELSEDLTALSNMPQKSVQILTGEKKGLKRVCFETTPVMSTYLAAWAIGDFEYVEALTKRIYDGKRLPVRVYTTKGLTKYAQFAVQEASRYLDYFSDIFGVDYPLPKCDHLVVHEFISGAMENWGLITYKPTKILFDADTSDNRLMSKASYVIAHELAHQWFGNLVTMSSWKELWLNEGFATWAGYLAMNHFHPEWNIWGQFVDEAMQEALDLDSLAASHAIETMVGNDRDVRQMFDSINYFKGSSIIRMLVTYVGEGAFLQGIAEYLRASAHANATSEELWKALAQSSGVDVKAMMEAWILEVGFPMVSVETASPHAKVKQRPFPRCSDEADTRKTLWHVPLGVWGASSAQNRAMLDSESAVMAQSDSVFKLNRYHTGFFRTEYSTGHLASLTQSCASLGLSTEDQVGLISDMAALVLGGLRPTGDLLNLLQAFSTQRDCFVWSQIKKSLAMVSAVVTGDDRIAAGFAKYTQTLVRPVKGEISWTGHADSYVRGELEKMVIQVCVIAKQQDVLQEIRQRFQRWAQGDSAAINRNLQAVIFGVAVAQGAEAEYETVKAEYIRNHTIDGREICLTALGCTPVPVLARDLLEFAFSPAREVPVQNLHMLAAALGGNGSCNRVLWDFVQQEWDTVYTTLRHNDVALTWFVENGLGAFASLDVEQALAAFFEAKNIVELERPVSIVRERIRRNTAYREGAGPGLAEWLQANGFM</sequence>
<reference evidence="15 16" key="1">
    <citation type="submission" date="2013-03" db="EMBL/GenBank/DDBJ databases">
        <title>The Genome Sequence of Capronia coronata CBS 617.96.</title>
        <authorList>
            <consortium name="The Broad Institute Genomics Platform"/>
            <person name="Cuomo C."/>
            <person name="de Hoog S."/>
            <person name="Gorbushina A."/>
            <person name="Walker B."/>
            <person name="Young S.K."/>
            <person name="Zeng Q."/>
            <person name="Gargeya S."/>
            <person name="Fitzgerald M."/>
            <person name="Haas B."/>
            <person name="Abouelleil A."/>
            <person name="Allen A.W."/>
            <person name="Alvarado L."/>
            <person name="Arachchi H.M."/>
            <person name="Berlin A.M."/>
            <person name="Chapman S.B."/>
            <person name="Gainer-Dewar J."/>
            <person name="Goldberg J."/>
            <person name="Griggs A."/>
            <person name="Gujja S."/>
            <person name="Hansen M."/>
            <person name="Howarth C."/>
            <person name="Imamovic A."/>
            <person name="Ireland A."/>
            <person name="Larimer J."/>
            <person name="McCowan C."/>
            <person name="Murphy C."/>
            <person name="Pearson M."/>
            <person name="Poon T.W."/>
            <person name="Priest M."/>
            <person name="Roberts A."/>
            <person name="Saif S."/>
            <person name="Shea T."/>
            <person name="Sisk P."/>
            <person name="Sykes S."/>
            <person name="Wortman J."/>
            <person name="Nusbaum C."/>
            <person name="Birren B."/>
        </authorList>
    </citation>
    <scope>NUCLEOTIDE SEQUENCE [LARGE SCALE GENOMIC DNA]</scope>
    <source>
        <strain evidence="15 16">CBS 617.96</strain>
    </source>
</reference>
<evidence type="ECO:0000256" key="9">
    <source>
        <dbReference type="PIRSR" id="PIRSR634016-3"/>
    </source>
</evidence>
<gene>
    <name evidence="15" type="ORF">A1O1_06747</name>
</gene>
<dbReference type="InterPro" id="IPR042097">
    <property type="entry name" value="Aminopeptidase_N-like_N_sf"/>
</dbReference>
<dbReference type="InterPro" id="IPR024571">
    <property type="entry name" value="ERAP1-like_C_dom"/>
</dbReference>
<dbReference type="Gene3D" id="2.60.40.1730">
    <property type="entry name" value="tricorn interacting facor f3 domain"/>
    <property type="match status" value="1"/>
</dbReference>
<evidence type="ECO:0000256" key="5">
    <source>
        <dbReference type="ARBA" id="ARBA00022801"/>
    </source>
</evidence>
<dbReference type="InterPro" id="IPR027268">
    <property type="entry name" value="Peptidase_M4/M1_CTD_sf"/>
</dbReference>
<keyword evidence="2 11" id="KW-0031">Aminopeptidase</keyword>
<dbReference type="STRING" id="1182541.W9XSB3"/>
<evidence type="ECO:0000256" key="8">
    <source>
        <dbReference type="PIRSR" id="PIRSR634016-1"/>
    </source>
</evidence>
<evidence type="ECO:0000256" key="4">
    <source>
        <dbReference type="ARBA" id="ARBA00022723"/>
    </source>
</evidence>
<dbReference type="InterPro" id="IPR045357">
    <property type="entry name" value="Aminopeptidase_N-like_N"/>
</dbReference>
<keyword evidence="4 9" id="KW-0479">Metal-binding</keyword>
<dbReference type="PRINTS" id="PR00756">
    <property type="entry name" value="ALADIPTASE"/>
</dbReference>
<evidence type="ECO:0000256" key="1">
    <source>
        <dbReference type="ARBA" id="ARBA00010136"/>
    </source>
</evidence>
<evidence type="ECO:0000259" key="13">
    <source>
        <dbReference type="Pfam" id="PF11838"/>
    </source>
</evidence>
<evidence type="ECO:0000313" key="15">
    <source>
        <dbReference type="EMBL" id="EXJ83128.1"/>
    </source>
</evidence>
<evidence type="ECO:0000259" key="12">
    <source>
        <dbReference type="Pfam" id="PF01433"/>
    </source>
</evidence>
<dbReference type="InterPro" id="IPR001930">
    <property type="entry name" value="Peptidase_M1"/>
</dbReference>
<dbReference type="Pfam" id="PF17900">
    <property type="entry name" value="Peptidase_M1_N"/>
    <property type="match status" value="1"/>
</dbReference>
<evidence type="ECO:0000256" key="3">
    <source>
        <dbReference type="ARBA" id="ARBA00022670"/>
    </source>
</evidence>
<evidence type="ECO:0000256" key="11">
    <source>
        <dbReference type="RuleBase" id="RU364040"/>
    </source>
</evidence>
<dbReference type="SUPFAM" id="SSF55486">
    <property type="entry name" value="Metalloproteases ('zincins'), catalytic domain"/>
    <property type="match status" value="1"/>
</dbReference>
<dbReference type="GO" id="GO:0043171">
    <property type="term" value="P:peptide catabolic process"/>
    <property type="evidence" value="ECO:0007669"/>
    <property type="project" value="TreeGrafter"/>
</dbReference>
<dbReference type="Gene3D" id="1.25.50.20">
    <property type="match status" value="1"/>
</dbReference>
<feature type="binding site" evidence="9">
    <location>
        <position position="334"/>
    </location>
    <ligand>
        <name>Zn(2+)</name>
        <dbReference type="ChEBI" id="CHEBI:29105"/>
        <note>catalytic</note>
    </ligand>
</feature>
<dbReference type="SUPFAM" id="SSF63737">
    <property type="entry name" value="Leukotriene A4 hydrolase N-terminal domain"/>
    <property type="match status" value="1"/>
</dbReference>
<dbReference type="InterPro" id="IPR014782">
    <property type="entry name" value="Peptidase_M1_dom"/>
</dbReference>
<dbReference type="InterPro" id="IPR034016">
    <property type="entry name" value="M1_APN-typ"/>
</dbReference>
<comment type="similarity">
    <text evidence="1 11">Belongs to the peptidase M1 family.</text>
</comment>
<keyword evidence="16" id="KW-1185">Reference proteome</keyword>
<dbReference type="GO" id="GO:0070006">
    <property type="term" value="F:metalloaminopeptidase activity"/>
    <property type="evidence" value="ECO:0007669"/>
    <property type="project" value="TreeGrafter"/>
</dbReference>
<comment type="caution">
    <text evidence="15">The sequence shown here is derived from an EMBL/GenBank/DDBJ whole genome shotgun (WGS) entry which is preliminary data.</text>
</comment>
<accession>W9XSB3</accession>